<protein>
    <submittedName>
        <fullName evidence="3">5-methylcytosine-specific restriction enzyme McrBC, subunit McrB</fullName>
    </submittedName>
</protein>
<keyword evidence="4" id="KW-1185">Reference proteome</keyword>
<dbReference type="InterPro" id="IPR052934">
    <property type="entry name" value="Methyl-DNA_Rec/Restrict_Enz"/>
</dbReference>
<organism evidence="3 4">
    <name type="scientific">Achromobacter arsenitoxydans SY8</name>
    <dbReference type="NCBI Taxonomy" id="477184"/>
    <lineage>
        <taxon>Bacteria</taxon>
        <taxon>Pseudomonadati</taxon>
        <taxon>Pseudomonadota</taxon>
        <taxon>Betaproteobacteria</taxon>
        <taxon>Burkholderiales</taxon>
        <taxon>Alcaligenaceae</taxon>
        <taxon>Achromobacter</taxon>
    </lineage>
</organism>
<dbReference type="eggNOG" id="COG1401">
    <property type="taxonomic scope" value="Bacteria"/>
</dbReference>
<dbReference type="PANTHER" id="PTHR37291">
    <property type="entry name" value="5-METHYLCYTOSINE-SPECIFIC RESTRICTION ENZYME B"/>
    <property type="match status" value="1"/>
</dbReference>
<dbReference type="REBASE" id="45010">
    <property type="entry name" value="AarSY8McrBCP"/>
</dbReference>
<accession>H0FEH0</accession>
<dbReference type="AlphaFoldDB" id="H0FEH0"/>
<dbReference type="GO" id="GO:0016887">
    <property type="term" value="F:ATP hydrolysis activity"/>
    <property type="evidence" value="ECO:0007669"/>
    <property type="project" value="InterPro"/>
</dbReference>
<dbReference type="STRING" id="477184.KYC_25918"/>
<evidence type="ECO:0000313" key="4">
    <source>
        <dbReference type="Proteomes" id="UP000003113"/>
    </source>
</evidence>
<feature type="non-terminal residue" evidence="3">
    <location>
        <position position="1"/>
    </location>
</feature>
<dbReference type="Proteomes" id="UP000003113">
    <property type="component" value="Unassembled WGS sequence"/>
</dbReference>
<evidence type="ECO:0000256" key="1">
    <source>
        <dbReference type="SAM" id="MobiDB-lite"/>
    </source>
</evidence>
<feature type="compositionally biased region" description="Basic and acidic residues" evidence="1">
    <location>
        <begin position="33"/>
        <end position="43"/>
    </location>
</feature>
<gene>
    <name evidence="3" type="ORF">KYC_25918</name>
</gene>
<dbReference type="Gene3D" id="3.40.50.300">
    <property type="entry name" value="P-loop containing nucleotide triphosphate hydrolases"/>
    <property type="match status" value="1"/>
</dbReference>
<feature type="region of interest" description="Disordered" evidence="1">
    <location>
        <begin position="24"/>
        <end position="62"/>
    </location>
</feature>
<dbReference type="InterPro" id="IPR027417">
    <property type="entry name" value="P-loop_NTPase"/>
</dbReference>
<name>H0FEH0_9BURK</name>
<comment type="caution">
    <text evidence="3">The sequence shown here is derived from an EMBL/GenBank/DDBJ whole genome shotgun (WGS) entry which is preliminary data.</text>
</comment>
<dbReference type="EMBL" id="AGUF01000082">
    <property type="protein sequence ID" value="EHK63406.1"/>
    <property type="molecule type" value="Genomic_DNA"/>
</dbReference>
<dbReference type="RefSeq" id="WP_008167923.1">
    <property type="nucleotide sequence ID" value="NZ_AGUF01000082.1"/>
</dbReference>
<dbReference type="SUPFAM" id="SSF52540">
    <property type="entry name" value="P-loop containing nucleoside triphosphate hydrolases"/>
    <property type="match status" value="1"/>
</dbReference>
<evidence type="ECO:0000259" key="2">
    <source>
        <dbReference type="Pfam" id="PF07728"/>
    </source>
</evidence>
<proteinExistence type="predicted"/>
<evidence type="ECO:0000313" key="3">
    <source>
        <dbReference type="EMBL" id="EHK63406.1"/>
    </source>
</evidence>
<feature type="domain" description="ATPase dynein-related AAA" evidence="2">
    <location>
        <begin position="75"/>
        <end position="238"/>
    </location>
</feature>
<dbReference type="InterPro" id="IPR011704">
    <property type="entry name" value="ATPase_dyneun-rel_AAA"/>
</dbReference>
<dbReference type="CDD" id="cd00009">
    <property type="entry name" value="AAA"/>
    <property type="match status" value="1"/>
</dbReference>
<dbReference type="GO" id="GO:0005524">
    <property type="term" value="F:ATP binding"/>
    <property type="evidence" value="ECO:0007669"/>
    <property type="project" value="InterPro"/>
</dbReference>
<sequence length="401" mass="44214">KRLETQYPNQVDHYAPPVGTLIKQQVTQPTKQLAEEKGGKFSDETSDEIPAQESDPEYDIDTATNATPTLRVADNLILFGPPGTGKTHEMQARMKIAFEKGEVCEFVAFHPSYSYEDFVGGLRPVASADGNGVVVVYQKGPFLRLCEEAHANPTQQFTLFIDEINRANVAKVFGELITLIEPSKRVIAGSRAKDEGAWVTLQGLSYRFGVPDNLNLVATMNTADRSVAMMDIALRRRFRFQECAPEVARVEPAKIGSVDLRALLQCLNDRLEYLLDRDHAIGHAIFIGISSLDELRQVLAQRVIPLLQEYFFEDMEKVRLVLTGSREDSVFITSRTLSPSKLFPGAKQSLGPEVRSTFSVGDLSSWTESDIVGLYSAAPILALGAQTASEDSDPSNILSAE</sequence>
<dbReference type="PANTHER" id="PTHR37291:SF1">
    <property type="entry name" value="TYPE IV METHYL-DIRECTED RESTRICTION ENZYME ECOKMCRB SUBUNIT"/>
    <property type="match status" value="1"/>
</dbReference>
<reference evidence="3 4" key="1">
    <citation type="journal article" date="2012" name="J. Bacteriol.">
        <title>Genome sequence of the highly efficient arsenite-oxidizing bacterium Achromobacter arsenitoxydans SY8.</title>
        <authorList>
            <person name="Li X."/>
            <person name="Hu Y."/>
            <person name="Gong J."/>
            <person name="Lin Y."/>
            <person name="Johnstone L."/>
            <person name="Rensing C."/>
            <person name="Wang G."/>
        </authorList>
    </citation>
    <scope>NUCLEOTIDE SEQUENCE [LARGE SCALE GENOMIC DNA]</scope>
    <source>
        <strain evidence="3 4">SY8</strain>
    </source>
</reference>
<dbReference type="Pfam" id="PF07728">
    <property type="entry name" value="AAA_5"/>
    <property type="match status" value="1"/>
</dbReference>